<evidence type="ECO:0000256" key="1">
    <source>
        <dbReference type="ARBA" id="ARBA00006515"/>
    </source>
</evidence>
<dbReference type="AlphaFoldDB" id="A0AAV2YPR9"/>
<keyword evidence="3" id="KW-0560">Oxidoreductase</keyword>
<keyword evidence="2" id="KW-0521">NADP</keyword>
<organism evidence="5 6">
    <name type="scientific">Lagenidium giganteum</name>
    <dbReference type="NCBI Taxonomy" id="4803"/>
    <lineage>
        <taxon>Eukaryota</taxon>
        <taxon>Sar</taxon>
        <taxon>Stramenopiles</taxon>
        <taxon>Oomycota</taxon>
        <taxon>Peronosporomycetes</taxon>
        <taxon>Pythiales</taxon>
        <taxon>Pythiaceae</taxon>
    </lineage>
</organism>
<dbReference type="SUPFAM" id="SSF51430">
    <property type="entry name" value="NAD(P)-linked oxidoreductase"/>
    <property type="match status" value="2"/>
</dbReference>
<dbReference type="InterPro" id="IPR036812">
    <property type="entry name" value="NAD(P)_OxRdtase_dom_sf"/>
</dbReference>
<evidence type="ECO:0000313" key="5">
    <source>
        <dbReference type="EMBL" id="DAZ95466.1"/>
    </source>
</evidence>
<evidence type="ECO:0000256" key="3">
    <source>
        <dbReference type="ARBA" id="ARBA00023002"/>
    </source>
</evidence>
<dbReference type="InterPro" id="IPR005399">
    <property type="entry name" value="K_chnl_volt-dep_bsu_KCNAB-rel"/>
</dbReference>
<proteinExistence type="inferred from homology"/>
<keyword evidence="6" id="KW-1185">Reference proteome</keyword>
<protein>
    <recommendedName>
        <fullName evidence="4">NADP-dependent oxidoreductase domain-containing protein</fullName>
    </recommendedName>
</protein>
<feature type="domain" description="NADP-dependent oxidoreductase" evidence="4">
    <location>
        <begin position="31"/>
        <end position="290"/>
    </location>
</feature>
<feature type="domain" description="NADP-dependent oxidoreductase" evidence="4">
    <location>
        <begin position="331"/>
        <end position="636"/>
    </location>
</feature>
<dbReference type="PANTHER" id="PTHR43150">
    <property type="entry name" value="HYPERKINETIC, ISOFORM M"/>
    <property type="match status" value="1"/>
</dbReference>
<dbReference type="GO" id="GO:0016491">
    <property type="term" value="F:oxidoreductase activity"/>
    <property type="evidence" value="ECO:0007669"/>
    <property type="project" value="UniProtKB-KW"/>
</dbReference>
<dbReference type="PRINTS" id="PR01577">
    <property type="entry name" value="KCNABCHANNEL"/>
</dbReference>
<dbReference type="Gene3D" id="3.20.20.100">
    <property type="entry name" value="NADP-dependent oxidoreductase domain"/>
    <property type="match status" value="2"/>
</dbReference>
<comment type="caution">
    <text evidence="5">The sequence shown here is derived from an EMBL/GenBank/DDBJ whole genome shotgun (WGS) entry which is preliminary data.</text>
</comment>
<reference evidence="5" key="2">
    <citation type="journal article" date="2023" name="Microbiol Resour">
        <title>Decontamination and Annotation of the Draft Genome Sequence of the Oomycete Lagenidium giganteum ARSEF 373.</title>
        <authorList>
            <person name="Morgan W.R."/>
            <person name="Tartar A."/>
        </authorList>
    </citation>
    <scope>NUCLEOTIDE SEQUENCE</scope>
    <source>
        <strain evidence="5">ARSEF 373</strain>
    </source>
</reference>
<dbReference type="Proteomes" id="UP001146120">
    <property type="component" value="Unassembled WGS sequence"/>
</dbReference>
<comment type="similarity">
    <text evidence="1">Belongs to the shaker potassium channel beta subunit family.</text>
</comment>
<accession>A0AAV2YPR9</accession>
<evidence type="ECO:0000313" key="6">
    <source>
        <dbReference type="Proteomes" id="UP001146120"/>
    </source>
</evidence>
<evidence type="ECO:0000256" key="2">
    <source>
        <dbReference type="ARBA" id="ARBA00022857"/>
    </source>
</evidence>
<evidence type="ECO:0000259" key="4">
    <source>
        <dbReference type="Pfam" id="PF00248"/>
    </source>
</evidence>
<dbReference type="EMBL" id="DAKRPA010000203">
    <property type="protein sequence ID" value="DAZ95466.1"/>
    <property type="molecule type" value="Genomic_DNA"/>
</dbReference>
<gene>
    <name evidence="5" type="ORF">N0F65_002151</name>
</gene>
<name>A0AAV2YPR9_9STRA</name>
<dbReference type="Pfam" id="PF00248">
    <property type="entry name" value="Aldo_ket_red"/>
    <property type="match status" value="2"/>
</dbReference>
<dbReference type="InterPro" id="IPR023210">
    <property type="entry name" value="NADP_OxRdtase_dom"/>
</dbReference>
<sequence>MSAPAASTLTKQDYAPAYTKGRKPGKMNSDIHVDDAYAILKHAYESGINLIDNAEGYGDGRAEEIMGQTVRRGITDGVWQRDDLVLTTKLFTGTKQGPNAQGLSRKHIVEGMQASLERMGLKYVDVVFCHRPDPRTPIEETVRAMNFLIDQGWAFYWGTSEWTSHDLLKACEVADRLGLIRPVVEQPQYNMFERSRVEFDYLNLYKKYGLGLTIWSPLAMGILTGKYNDGIPEGSRFQNTFFKSVVPDFAEKVKKAQQLKLVADKIGCTGCHSTTCFLSNNQRTTIRIMSTPATSSASTKFNFVPAYAKGPKPSKMKYRYLGDTGLLVSVLSYGAMTFSYNVEVDEAYAIMKHAYEAGVNFIDNAEAYGDGRAEEIMGQAVQRGIADGVWQRDDLVLTTKLFSGYKQGPNAQGLSRKHIVEGMQASLERMGLKYVYVVFCHRPDPRTPIEETRSTHAHRRDRACDELPHRPRLGVLLGNQRVDVARLAQGVRSGRSSGLDPSYNLLERSRVEFDYLNLYKKYGLGLTIWSPLAMGVLTGKYNDGIPEGTRLNNPLLRAFVTGLDQKVSKVKQLQLVADKVGCSMAQLAIAWCASNPNVSTVMLGASNIKQLDENLKALDFVHQITPEIKAEIDAIIQFTPVVVTNDPRFVQLRDMYLK</sequence>
<reference evidence="5" key="1">
    <citation type="submission" date="2022-11" db="EMBL/GenBank/DDBJ databases">
        <authorList>
            <person name="Morgan W.R."/>
            <person name="Tartar A."/>
        </authorList>
    </citation>
    <scope>NUCLEOTIDE SEQUENCE</scope>
    <source>
        <strain evidence="5">ARSEF 373</strain>
    </source>
</reference>
<dbReference type="PANTHER" id="PTHR43150:SF2">
    <property type="entry name" value="HYPERKINETIC, ISOFORM M"/>
    <property type="match status" value="1"/>
</dbReference>